<evidence type="ECO:0000259" key="1">
    <source>
        <dbReference type="Pfam" id="PF05043"/>
    </source>
</evidence>
<sequence>MLSLENFLDKDDRRKFDFLRLLEESSDLTALNTTIQAQLSLSNFLFNKTIEELSLDFENYGLEVYFAIDSTNVQTTLLEVGQATSDLLLAHYLRNSLSFAILLALFREDYQSANNFALESYTSYTNVYSHTQQIKKLLKELQIEVSKKYHLAGNEGNVRYLLTRIFSFVLASDTEVYPDTYKSKVANIIDELSETGISLPRNVQTKLFHFLAISLMRHGKQYQLAKKDINKQKVLEKLKAVYAQEFQVIQTVDIDPSIQEEVLAYLYTNGMLSREKMKNQELGKRINRLNERFIQYFTDSFHIEDRQTQEILAAELNRLHFELAYFPLNAFNSFERFDVSFFKESYIEYFLFCRDYLMDDAFVKEENFSAYRPYIFYKYLMILVSHVELERVMPQITICIDFSFGQEYNEFIKRNLTFFVNLNVAVQFVFDESTDIVITNLNSEYEDFDVEKVIWLDPPRAIDWAHLGNQLLEIRAQKHQQANV</sequence>
<organism evidence="2 3">
    <name type="scientific">Enterococcus hulanensis</name>
    <dbReference type="NCBI Taxonomy" id="2559929"/>
    <lineage>
        <taxon>Bacteria</taxon>
        <taxon>Bacillati</taxon>
        <taxon>Bacillota</taxon>
        <taxon>Bacilli</taxon>
        <taxon>Lactobacillales</taxon>
        <taxon>Enterococcaceae</taxon>
        <taxon>Enterococcus</taxon>
    </lineage>
</organism>
<dbReference type="Proteomes" id="UP001252875">
    <property type="component" value="Unassembled WGS sequence"/>
</dbReference>
<protein>
    <submittedName>
        <fullName evidence="2">Helix-turn-helix domain-containing protein</fullName>
    </submittedName>
</protein>
<dbReference type="EMBL" id="JARPYI010000012">
    <property type="protein sequence ID" value="MDT2601598.1"/>
    <property type="molecule type" value="Genomic_DNA"/>
</dbReference>
<comment type="caution">
    <text evidence="2">The sequence shown here is derived from an EMBL/GenBank/DDBJ whole genome shotgun (WGS) entry which is preliminary data.</text>
</comment>
<proteinExistence type="predicted"/>
<keyword evidence="3" id="KW-1185">Reference proteome</keyword>
<name>A0ABU3F384_9ENTE</name>
<evidence type="ECO:0000313" key="3">
    <source>
        <dbReference type="Proteomes" id="UP001252875"/>
    </source>
</evidence>
<dbReference type="RefSeq" id="WP_311822168.1">
    <property type="nucleotide sequence ID" value="NZ_JARPYF010000011.1"/>
</dbReference>
<accession>A0ABU3F384</accession>
<feature type="domain" description="Mga helix-turn-helix" evidence="1">
    <location>
        <begin position="87"/>
        <end position="166"/>
    </location>
</feature>
<dbReference type="InterPro" id="IPR007737">
    <property type="entry name" value="Mga_HTH"/>
</dbReference>
<reference evidence="2 3" key="1">
    <citation type="submission" date="2023-03" db="EMBL/GenBank/DDBJ databases">
        <authorList>
            <person name="Shen W."/>
            <person name="Cai J."/>
        </authorList>
    </citation>
    <scope>NUCLEOTIDE SEQUENCE [LARGE SCALE GENOMIC DNA]</scope>
    <source>
        <strain evidence="2 3">D6-4</strain>
    </source>
</reference>
<evidence type="ECO:0000313" key="2">
    <source>
        <dbReference type="EMBL" id="MDT2601598.1"/>
    </source>
</evidence>
<gene>
    <name evidence="2" type="ORF">P7D85_17605</name>
</gene>
<dbReference type="Pfam" id="PF05043">
    <property type="entry name" value="Mga"/>
    <property type="match status" value="1"/>
</dbReference>